<evidence type="ECO:0000256" key="1">
    <source>
        <dbReference type="SAM" id="MobiDB-lite"/>
    </source>
</evidence>
<feature type="compositionally biased region" description="Basic residues" evidence="1">
    <location>
        <begin position="1"/>
        <end position="11"/>
    </location>
</feature>
<feature type="compositionally biased region" description="Low complexity" evidence="1">
    <location>
        <begin position="12"/>
        <end position="23"/>
    </location>
</feature>
<organism evidence="2">
    <name type="scientific">Rhodotorula toruloides</name>
    <name type="common">Yeast</name>
    <name type="synonym">Rhodosporidium toruloides</name>
    <dbReference type="NCBI Taxonomy" id="5286"/>
    <lineage>
        <taxon>Eukaryota</taxon>
        <taxon>Fungi</taxon>
        <taxon>Dikarya</taxon>
        <taxon>Basidiomycota</taxon>
        <taxon>Pucciniomycotina</taxon>
        <taxon>Microbotryomycetes</taxon>
        <taxon>Sporidiobolales</taxon>
        <taxon>Sporidiobolaceae</taxon>
        <taxon>Rhodotorula</taxon>
    </lineage>
</organism>
<protein>
    <submittedName>
        <fullName evidence="2">RHTO0S08e03598g1_1</fullName>
    </submittedName>
</protein>
<dbReference type="EMBL" id="LK052943">
    <property type="protein sequence ID" value="CDR43622.1"/>
    <property type="molecule type" value="Genomic_DNA"/>
</dbReference>
<dbReference type="OrthoDB" id="2521127at2759"/>
<sequence length="730" mass="81077">MANAPPHKRGRTSSSPPLPTSRLQGSTVDTQFYSLDSSEDISPKGLQYLVENHRHNGNPRTAYQTSLYMDYWGKPNGAVTNGVLHLAYSPDIENDDAADPVRPDILRAEYERISAVVDWTVEQRGRSGAALVIYGQPGSGKSRGLRVERGRLWEARRPCIVTETKRTTFDYYCDAGPFFDIPLELLPHLRFLRPTVALVDASLNGTVDLQDEFADRLIPKLVLLFSTSPRLPRWLKLATRVHPTLHWTIQGWPDEEIEALEKLLDSTSSSPLSWQDSPKAYLQRTSTQETHLPPLEEVIPPPASDALAAQLQKRLPIKPVTDKDEPKPPPSAFLPGEPTYYQLPPGLPTTGPAYTFREAVYLLGRSVRVPVEKVQQLRSEKSSPPECRLEDLHDGLPHFQGIFSSLINIDTRTGRDDDPVRPAPADDISYLEMRAKELKIGDEYQKKGFHTIFTEFPTPDVPRPSLQFPNSIVKPASAPLELFVRRKLEEFAIVELARHARSFVHHPIVHGITHEVYSARIMELCGALAVLADGSAFSVPRLSRVPLVLPLVKVTANIEENEGDVAEAVAKFDYAGISQQKPAFPLDESFASTDSALPRLASGLYIPRPGFPALDGVAVYYEDDGHLVVLALQMTVSSRHTVKLSGILSLYTALGPYAELADFRFAFVVPDIDKGLTLIKPHRAALPPSTVIERSRRSSRKDASSPFTWSRAYIVIDPNHPPDEGQPAAQ</sequence>
<name>A0A061B146_RHOTO</name>
<gene>
    <name evidence="2" type="ORF">RHTO0S_08e03598g</name>
</gene>
<reference evidence="2" key="1">
    <citation type="journal article" date="2014" name="Genome Announc.">
        <title>Draft genome sequence of Rhodosporidium toruloides CECT1137, an oleaginous yeast of biotechnological interest.</title>
        <authorList>
            <person name="Morin N."/>
            <person name="Calcas X."/>
            <person name="Devillers H."/>
            <person name="Durrens P."/>
            <person name="Sherman D.J."/>
            <person name="Nicaud J.-M."/>
            <person name="Neuveglise C."/>
        </authorList>
    </citation>
    <scope>NUCLEOTIDE SEQUENCE</scope>
    <source>
        <strain evidence="2">CECT1137</strain>
    </source>
</reference>
<accession>A0A061B146</accession>
<feature type="region of interest" description="Disordered" evidence="1">
    <location>
        <begin position="1"/>
        <end position="26"/>
    </location>
</feature>
<proteinExistence type="predicted"/>
<evidence type="ECO:0000313" key="2">
    <source>
        <dbReference type="EMBL" id="CDR43622.1"/>
    </source>
</evidence>
<dbReference type="AlphaFoldDB" id="A0A061B146"/>